<feature type="transmembrane region" description="Helical" evidence="1">
    <location>
        <begin position="77"/>
        <end position="97"/>
    </location>
</feature>
<proteinExistence type="predicted"/>
<keyword evidence="1" id="KW-1133">Transmembrane helix</keyword>
<keyword evidence="1" id="KW-0472">Membrane</keyword>
<comment type="caution">
    <text evidence="3">The sequence shown here is derived from an EMBL/GenBank/DDBJ whole genome shotgun (WGS) entry which is preliminary data.</text>
</comment>
<protein>
    <submittedName>
        <fullName evidence="3">Putative membrane protein</fullName>
    </submittedName>
</protein>
<dbReference type="RefSeq" id="WP_183327820.1">
    <property type="nucleotide sequence ID" value="NZ_JACHXP010000025.1"/>
</dbReference>
<name>A0A839V9I6_9GAMM</name>
<accession>A0A839V9I6</accession>
<feature type="transmembrane region" description="Helical" evidence="1">
    <location>
        <begin position="37"/>
        <end position="56"/>
    </location>
</feature>
<feature type="domain" description="Chlorhexidine efflux transporter" evidence="2">
    <location>
        <begin position="2"/>
        <end position="64"/>
    </location>
</feature>
<reference evidence="3 4" key="1">
    <citation type="submission" date="2020-08" db="EMBL/GenBank/DDBJ databases">
        <title>Genomic Encyclopedia of Type Strains, Phase III (KMG-III): the genomes of soil and plant-associated and newly described type strains.</title>
        <authorList>
            <person name="Whitman W."/>
        </authorList>
    </citation>
    <scope>NUCLEOTIDE SEQUENCE [LARGE SCALE GENOMIC DNA]</scope>
    <source>
        <strain evidence="3 4">CECT 7282</strain>
    </source>
</reference>
<keyword evidence="1" id="KW-0812">Transmembrane</keyword>
<dbReference type="Proteomes" id="UP000547614">
    <property type="component" value="Unassembled WGS sequence"/>
</dbReference>
<feature type="transmembrane region" description="Helical" evidence="1">
    <location>
        <begin position="12"/>
        <end position="31"/>
    </location>
</feature>
<evidence type="ECO:0000259" key="2">
    <source>
        <dbReference type="Pfam" id="PF05232"/>
    </source>
</evidence>
<keyword evidence="4" id="KW-1185">Reference proteome</keyword>
<dbReference type="InterPro" id="IPR007896">
    <property type="entry name" value="BTP_bacteria"/>
</dbReference>
<dbReference type="EMBL" id="JACHXP010000025">
    <property type="protein sequence ID" value="MBB3192303.1"/>
    <property type="molecule type" value="Genomic_DNA"/>
</dbReference>
<sequence length="140" mass="16096">MRSWKERLAHTLLFEAGGVMMVTPLASGLSGHDSGRIGPLAVFMASFAMLWNLVWNRLFDHWVPTRRRRLDQRMAQALGFELGILVATLPVVAWWLGIGLGEAFWLDLGFMAFFLVYALVFNTAFDHFMQRRLQRRKEPA</sequence>
<dbReference type="Pfam" id="PF05232">
    <property type="entry name" value="BTP"/>
    <property type="match status" value="2"/>
</dbReference>
<evidence type="ECO:0000256" key="1">
    <source>
        <dbReference type="SAM" id="Phobius"/>
    </source>
</evidence>
<dbReference type="InterPro" id="IPR058208">
    <property type="entry name" value="PACE"/>
</dbReference>
<gene>
    <name evidence="3" type="ORF">FHR94_003591</name>
</gene>
<evidence type="ECO:0000313" key="3">
    <source>
        <dbReference type="EMBL" id="MBB3192303.1"/>
    </source>
</evidence>
<organism evidence="3 4">
    <name type="scientific">Halomonas cerina</name>
    <dbReference type="NCBI Taxonomy" id="447424"/>
    <lineage>
        <taxon>Bacteria</taxon>
        <taxon>Pseudomonadati</taxon>
        <taxon>Pseudomonadota</taxon>
        <taxon>Gammaproteobacteria</taxon>
        <taxon>Oceanospirillales</taxon>
        <taxon>Halomonadaceae</taxon>
        <taxon>Halomonas</taxon>
    </lineage>
</organism>
<dbReference type="NCBIfam" id="NF033664">
    <property type="entry name" value="PACE_transport"/>
    <property type="match status" value="1"/>
</dbReference>
<feature type="domain" description="Chlorhexidine efflux transporter" evidence="2">
    <location>
        <begin position="69"/>
        <end position="131"/>
    </location>
</feature>
<feature type="transmembrane region" description="Helical" evidence="1">
    <location>
        <begin position="103"/>
        <end position="125"/>
    </location>
</feature>
<dbReference type="AlphaFoldDB" id="A0A839V9I6"/>
<evidence type="ECO:0000313" key="4">
    <source>
        <dbReference type="Proteomes" id="UP000547614"/>
    </source>
</evidence>